<dbReference type="OrthoDB" id="2534523at2759"/>
<evidence type="ECO:0000256" key="5">
    <source>
        <dbReference type="ARBA" id="ARBA00023125"/>
    </source>
</evidence>
<dbReference type="GO" id="GO:0006298">
    <property type="term" value="P:mismatch repair"/>
    <property type="evidence" value="ECO:0007669"/>
    <property type="project" value="InterPro"/>
</dbReference>
<dbReference type="SUPFAM" id="SSF53150">
    <property type="entry name" value="DNA repair protein MutS, domain II"/>
    <property type="match status" value="1"/>
</dbReference>
<dbReference type="EMBL" id="MSZU01000076">
    <property type="protein sequence ID" value="OMP87300.1"/>
    <property type="molecule type" value="Genomic_DNA"/>
</dbReference>
<accession>A0A1S8BIH0</accession>
<evidence type="ECO:0000256" key="3">
    <source>
        <dbReference type="ARBA" id="ARBA00022763"/>
    </source>
</evidence>
<gene>
    <name evidence="10" type="ORF">BK809_0007386</name>
</gene>
<dbReference type="GO" id="GO:0030983">
    <property type="term" value="F:mismatched DNA binding"/>
    <property type="evidence" value="ECO:0007669"/>
    <property type="project" value="InterPro"/>
</dbReference>
<evidence type="ECO:0000256" key="6">
    <source>
        <dbReference type="ARBA" id="ARBA00023204"/>
    </source>
</evidence>
<dbReference type="GO" id="GO:0005524">
    <property type="term" value="F:ATP binding"/>
    <property type="evidence" value="ECO:0007669"/>
    <property type="project" value="UniProtKB-KW"/>
</dbReference>
<keyword evidence="7" id="KW-0175">Coiled coil</keyword>
<dbReference type="InterPro" id="IPR000432">
    <property type="entry name" value="DNA_mismatch_repair_MutS_C"/>
</dbReference>
<dbReference type="InterPro" id="IPR007860">
    <property type="entry name" value="DNA_mmatch_repair_MutS_con_dom"/>
</dbReference>
<keyword evidence="3" id="KW-0227">DNA damage</keyword>
<evidence type="ECO:0000256" key="7">
    <source>
        <dbReference type="SAM" id="Coils"/>
    </source>
</evidence>
<reference evidence="10 11" key="1">
    <citation type="submission" date="2017-01" db="EMBL/GenBank/DDBJ databases">
        <title>Draft genome sequence of Diplodia seriata F98.1, a fungal species involved in grapevine trunk diseases.</title>
        <authorList>
            <person name="Robert-Siegwald G."/>
            <person name="Vallet J."/>
            <person name="Abou-Mansour E."/>
            <person name="Xu J."/>
            <person name="Rey P."/>
            <person name="Bertsch C."/>
            <person name="Rego C."/>
            <person name="Larignon P."/>
            <person name="Fontaine F."/>
            <person name="Lebrun M.-H."/>
        </authorList>
    </citation>
    <scope>NUCLEOTIDE SEQUENCE [LARGE SCALE GENOMIC DNA]</scope>
    <source>
        <strain evidence="10 11">F98.1</strain>
    </source>
</reference>
<proteinExistence type="inferred from homology"/>
<keyword evidence="6" id="KW-0234">DNA repair</keyword>
<feature type="region of interest" description="Disordered" evidence="8">
    <location>
        <begin position="562"/>
        <end position="586"/>
    </location>
</feature>
<keyword evidence="4" id="KW-0067">ATP-binding</keyword>
<dbReference type="SMART" id="SM00533">
    <property type="entry name" value="MUTSd"/>
    <property type="match status" value="1"/>
</dbReference>
<dbReference type="GO" id="GO:0005739">
    <property type="term" value="C:mitochondrion"/>
    <property type="evidence" value="ECO:0007669"/>
    <property type="project" value="TreeGrafter"/>
</dbReference>
<dbReference type="Gene3D" id="3.30.420.110">
    <property type="entry name" value="MutS, connector domain"/>
    <property type="match status" value="1"/>
</dbReference>
<dbReference type="Pfam" id="PF05192">
    <property type="entry name" value="MutS_III"/>
    <property type="match status" value="1"/>
</dbReference>
<feature type="coiled-coil region" evidence="7">
    <location>
        <begin position="595"/>
        <end position="629"/>
    </location>
</feature>
<dbReference type="InterPro" id="IPR045076">
    <property type="entry name" value="MutS"/>
</dbReference>
<dbReference type="InterPro" id="IPR017261">
    <property type="entry name" value="DNA_mismatch_repair_MutS/MSH"/>
</dbReference>
<dbReference type="InterPro" id="IPR007695">
    <property type="entry name" value="DNA_mismatch_repair_MutS-lik_N"/>
</dbReference>
<dbReference type="Gene3D" id="3.40.1170.10">
    <property type="entry name" value="DNA repair protein MutS, domain I"/>
    <property type="match status" value="1"/>
</dbReference>
<evidence type="ECO:0000256" key="4">
    <source>
        <dbReference type="ARBA" id="ARBA00022840"/>
    </source>
</evidence>
<dbReference type="PIRSF" id="PIRSF037677">
    <property type="entry name" value="DNA_mis_repair_Msh6"/>
    <property type="match status" value="1"/>
</dbReference>
<dbReference type="STRING" id="420778.A0A1S8BIH0"/>
<dbReference type="SUPFAM" id="SSF48334">
    <property type="entry name" value="DNA repair protein MutS, domain III"/>
    <property type="match status" value="1"/>
</dbReference>
<dbReference type="Gene3D" id="1.10.1420.10">
    <property type="match status" value="3"/>
</dbReference>
<keyword evidence="5" id="KW-0238">DNA-binding</keyword>
<sequence>MGLRPLPLNGPFSRRLPLRPCPAFPRTVQTRCVASSLRPRVAPTAASLRVTVPMLFARGKKTTTLEANDLPQGLIGGAPLEPDPDDDAGPAYPTVLQQVRNNMRKFDHCVLLTRVGNFYELYFEHAEEYGPLLNLKVSLRRSRPGLGPIPMAGFPYFQLDRFLKMLVQDLNKYVAISEEFRNDASGKVKSGGLLFDRKVSRIITPGTLIDEKFIDPWESNYCLSVHIEEPEASGDEPPEAQNKPPHVGLAWLDLSSGEFFTQSTTMAELSSALALIGPREVVVDSALGDPGHTRLVDMLEEDRHVITFHGQELGSQVPDDYARLVTEAVPGCNLSAFPPLELGAAAFLLDYVHTQLQGSSVALQPPVRRDADEFMSIDKNTLRALELRTTLREGKLEGSLLHSVRKTVTKSGTRLLTQRLTSPSMSLDIINQRLDLVAALIEGPALRENLAALLRRSFDTWRLVQKFSIGRGDADDLLELSKTVQITKDVAQLLENETNGGESLDGLVRRLSLDGPARLAKRILDAIDEEGLSEQHRMEDDEAAAMAGLAVEVLASEGEEVKSGSIAKRAKAKESSKPGPSKAVDTSMPDVWIMRRSASTTLTRLHEELEKLARQKDDLSVRLREATGAPGLTLRWTPGLGHIVHIKGKTGTIADLDSARPVSSSRTTRSYHVSDWTHLGNQVDDAKLRIRSEEQRVFSLLRAEVVRNLVYLRRNAAVLDELDVACSFATLAVERGLVRPKLNHGTAHEIVGGRHPVVESGLMEQGRNFTSNSCNVGDDERILLITGQVSPHTTSPNMAGKSTFLRQNALISILAQTGSFVPAVYAEIGLVDKIFSRVGSADNLYQDQSTFMVEMLETAEILKQATPRSFVIMDEVGRGTTPEDGIAVGYACLHHLYHVNRCRTLFATHFHSLADMTAGFEKLGCYCTDVEEGADGTFAYVHRLRKGINRKSHALKVARVAGLPDEAIKEAERVLEELARSASR</sequence>
<dbReference type="SUPFAM" id="SSF52540">
    <property type="entry name" value="P-loop containing nucleoside triphosphate hydrolases"/>
    <property type="match status" value="1"/>
</dbReference>
<dbReference type="FunFam" id="3.40.50.300:FF:001238">
    <property type="entry name" value="DNA mismatch repair protein"/>
    <property type="match status" value="1"/>
</dbReference>
<dbReference type="InterPro" id="IPR007696">
    <property type="entry name" value="DNA_mismatch_repair_MutS_core"/>
</dbReference>
<evidence type="ECO:0000259" key="9">
    <source>
        <dbReference type="PROSITE" id="PS00486"/>
    </source>
</evidence>
<dbReference type="Proteomes" id="UP000190776">
    <property type="component" value="Unassembled WGS sequence"/>
</dbReference>
<dbReference type="GO" id="GO:0140664">
    <property type="term" value="F:ATP-dependent DNA damage sensor activity"/>
    <property type="evidence" value="ECO:0007669"/>
    <property type="project" value="InterPro"/>
</dbReference>
<dbReference type="InterPro" id="IPR036187">
    <property type="entry name" value="DNA_mismatch_repair_MutS_sf"/>
</dbReference>
<dbReference type="SUPFAM" id="SSF55271">
    <property type="entry name" value="DNA repair protein MutS, domain I"/>
    <property type="match status" value="1"/>
</dbReference>
<keyword evidence="2" id="KW-0547">Nucleotide-binding</keyword>
<evidence type="ECO:0000256" key="2">
    <source>
        <dbReference type="ARBA" id="ARBA00022741"/>
    </source>
</evidence>
<dbReference type="FunFam" id="3.40.1170.10:FF:000010">
    <property type="entry name" value="DNA mismatch repair protein Msh1"/>
    <property type="match status" value="1"/>
</dbReference>
<evidence type="ECO:0000256" key="1">
    <source>
        <dbReference type="ARBA" id="ARBA00006271"/>
    </source>
</evidence>
<dbReference type="GO" id="GO:0043504">
    <property type="term" value="P:mitochondrial DNA repair"/>
    <property type="evidence" value="ECO:0007669"/>
    <property type="project" value="TreeGrafter"/>
</dbReference>
<organism evidence="10 11">
    <name type="scientific">Diplodia seriata</name>
    <dbReference type="NCBI Taxonomy" id="420778"/>
    <lineage>
        <taxon>Eukaryota</taxon>
        <taxon>Fungi</taxon>
        <taxon>Dikarya</taxon>
        <taxon>Ascomycota</taxon>
        <taxon>Pezizomycotina</taxon>
        <taxon>Dothideomycetes</taxon>
        <taxon>Dothideomycetes incertae sedis</taxon>
        <taxon>Botryosphaeriales</taxon>
        <taxon>Botryosphaeriaceae</taxon>
        <taxon>Diplodia</taxon>
    </lineage>
</organism>
<feature type="domain" description="DNA mismatch repair proteins mutS family" evidence="9">
    <location>
        <begin position="869"/>
        <end position="885"/>
    </location>
</feature>
<name>A0A1S8BIH0_9PEZI</name>
<dbReference type="SMART" id="SM00534">
    <property type="entry name" value="MUTSac"/>
    <property type="match status" value="1"/>
</dbReference>
<dbReference type="PANTHER" id="PTHR11361:SF34">
    <property type="entry name" value="DNA MISMATCH REPAIR PROTEIN MSH1, MITOCHONDRIAL"/>
    <property type="match status" value="1"/>
</dbReference>
<dbReference type="InterPro" id="IPR027417">
    <property type="entry name" value="P-loop_NTPase"/>
</dbReference>
<dbReference type="Pfam" id="PF01624">
    <property type="entry name" value="MutS_I"/>
    <property type="match status" value="1"/>
</dbReference>
<protein>
    <submittedName>
        <fullName evidence="10">MutS protein-like protein 1</fullName>
    </submittedName>
</protein>
<dbReference type="InterPro" id="IPR036678">
    <property type="entry name" value="MutS_con_dom_sf"/>
</dbReference>
<dbReference type="Pfam" id="PF00488">
    <property type="entry name" value="MutS_V"/>
    <property type="match status" value="1"/>
</dbReference>
<evidence type="ECO:0000256" key="8">
    <source>
        <dbReference type="SAM" id="MobiDB-lite"/>
    </source>
</evidence>
<dbReference type="PROSITE" id="PS00486">
    <property type="entry name" value="DNA_MISMATCH_REPAIR_2"/>
    <property type="match status" value="1"/>
</dbReference>
<dbReference type="Pfam" id="PF05188">
    <property type="entry name" value="MutS_II"/>
    <property type="match status" value="1"/>
</dbReference>
<evidence type="ECO:0000313" key="11">
    <source>
        <dbReference type="Proteomes" id="UP000190776"/>
    </source>
</evidence>
<comment type="caution">
    <text evidence="10">The sequence shown here is derived from an EMBL/GenBank/DDBJ whole genome shotgun (WGS) entry which is preliminary data.</text>
</comment>
<dbReference type="InterPro" id="IPR016151">
    <property type="entry name" value="DNA_mismatch_repair_MutS_N"/>
</dbReference>
<evidence type="ECO:0000313" key="10">
    <source>
        <dbReference type="EMBL" id="OMP87300.1"/>
    </source>
</evidence>
<dbReference type="Gene3D" id="3.40.50.300">
    <property type="entry name" value="P-loop containing nucleotide triphosphate hydrolases"/>
    <property type="match status" value="1"/>
</dbReference>
<comment type="similarity">
    <text evidence="1">Belongs to the DNA mismatch repair MutS family.</text>
</comment>
<dbReference type="GO" id="GO:0005634">
    <property type="term" value="C:nucleus"/>
    <property type="evidence" value="ECO:0007669"/>
    <property type="project" value="TreeGrafter"/>
</dbReference>
<dbReference type="AlphaFoldDB" id="A0A1S8BIH0"/>
<dbReference type="PANTHER" id="PTHR11361">
    <property type="entry name" value="DNA MISMATCH REPAIR PROTEIN MUTS FAMILY MEMBER"/>
    <property type="match status" value="1"/>
</dbReference>